<sequence>MDQRAGGDALSSAGRSLAVAADGPSQSEDAATEEADGAPSPRRPLRERFPGTASNQRAETTGGAGEDDAAAKRSKRANTPPTRGPKKPKRHRKDGQGAEDEPDSALDAPQESACGAILASRKGREDASRPVPDAGGGGRGRSDAAHARLRDSSVRAHGALVRYSSLLDMRQRRQGERERFEPYGPGSAKREYDDEDGSRRHGRYQHQGPGQQRQRRFQPPELGPSRPRQERFEPYGPGSAKRGYDDEDGSRGRDSWERRKRSRRDDDGRKHRHEERGQSFSSRDGPVSRSGDMSQFRLRSRSRGRSRSRDRQSDWSRGRFEEKSPWGGTNDRGHGRRSWSDSTRRAYPEESAVVHRSTMLDRNEGRGRGWDRAQGGDRGQGRGGRGRGAASMQGRNLDFRPCQTVVELVNLASSNLESLSNRAIAAFWSALSRLLHKGGAQDPNLEEKLSQVSRGDQLYRADDPRQIIRGLFVKESRCLSIIDRIASSAVGMLNEFDARCLSNLIYSFGLFEHNPDIEGETLFNVFGDAAGKILHTFESQNLSNMLWAFVKVDAKHSRLFQETGRVISGMDLDSFKPQALANILWSFTKSGKADPELFQALGNSHCRKTVAPCAVQEDRRSHCWTGQLEFIQAAGPVQYCLGVCYRWSVASEVFKKIGDHVAGLMSLNSFNPQALSNTAWAFATAGVSYPELFKKIGGHVAGLGSLDSFKAQALTNIVWSFATAGESNPKLFKKIGDYIAGLASLDSFKPQALSNTAWAFATAGESHPELFKKIGGHIAGPGSLCSFNPQDLSNIAWAFATAGVSHRELFNKIGHHVAGLDSLDSFEPQALSNTAWAYATARVFHSRLFEKLAKEVAARKGELIETQHIANFLWACATVGYTDERSFSAFAPVIASKLDKFNEQGLSNITWAYSVANLPRQDLFNKGYVSALASNEKVFSGEQLAQLHQWQLWQQEMESGIELPQSLQAKCRNAFTSRGYSESKLQNDVVGELKAAGLVLDEEVLLESWYLIDALVEFSDGRKVAVEVDGPSHFIDMRPTGSTILKHRQVARMDHIEVVSVPYWEWDELKNSEMKQHYLREKLSIGQIIVPITRPVRCPHMLAPHTNPNIDVGLSSPPSFSLARCTVISFTLSMAGLDPGRDGRAAREPLVVLEVVGLFPRPVHGVAVWRRVHDLHDRRPVFLRGVALLFVSGFVVKMGGAGEPVADAAHGRGSAHHALTQGDAVRDARVVDAAGGRRGGICVFVAGPARDAVACLEATARASETARGRRCHRGAKVEGSDCDEVGAHGLALIALDIREETNLKGEFPSCLPWDRSHVVVRSFSVVRVAYYEDEWCSSPSSSRRPGSCGGLSDEVDTRKESHKPVKQVSLARESVATGLGIGRSKARRPLRETTVFLWGLNPAASARSAVVLAVTAPARDARAVIKGAALIPGGRGRGRGARGRLRCRGGGGSGRGGRRLRAGDFLVGERNVAVGDARRPRVRSGPLLEHGVGEIEDVLQPVHGVAVWRRVHDLHDRRPVFLRGVALLFVSGFVVKMGGAGEPVADAAHGRGSAHHALTQGDAVHDARVVDAAGGRRGGICVFVAGPARDAVACLEATARASETARGRRCRRGAKAEGSDCEEVGAHGLGKRGVSWEKVFWRLKRFEIVVGSTPPATPASTILLDTPLARSTALEPRQRYRNFSYLRLNSREILHRSQASLTRQEWSPNDAADDNLRSATTRSSELAGRHYVAHLHTPNNMSAIMNLFCEPCSSTDEQDRYMPTKPQHYDASRTLSASTTTTAESSAAGSYYSAQRNIDNDFCPVTGVYSNIVEDYLISPNVLGKGHYGVVRECQHRVTGESFAVKSIDKSKVGRLDHLQREIYLLANVDHPSIMKMSDCYEDADYIHIVTEKYTGGELFDQIVESTSQSGCFSERRAAGIIRSLLEAVAYLHENGIVHRDIKPENILFESREQDSAIRLIDFGLSRTHDPKLEGPLANPVGTAYYMSPEVLKGKYDRACDLWAIGVVCYILLCGYPPFNGGTDAEIHDSTRRGRLQFAGGAWICKSDEAMDFVKCLLRRDPRRRITAEQALRHPWMRKMMSL</sequence>
<dbReference type="SMART" id="SM00220">
    <property type="entry name" value="S_TKc"/>
    <property type="match status" value="1"/>
</dbReference>
<feature type="compositionally biased region" description="Low complexity" evidence="7">
    <location>
        <begin position="1336"/>
        <end position="1346"/>
    </location>
</feature>
<dbReference type="Pfam" id="PF00069">
    <property type="entry name" value="Pkinase"/>
    <property type="match status" value="1"/>
</dbReference>
<feature type="compositionally biased region" description="Basic and acidic residues" evidence="7">
    <location>
        <begin position="338"/>
        <end position="348"/>
    </location>
</feature>
<protein>
    <recommendedName>
        <fullName evidence="12">Protein kinase domain-containing protein</fullName>
    </recommendedName>
</protein>
<accession>K0SDD8</accession>
<evidence type="ECO:0000256" key="2">
    <source>
        <dbReference type="ARBA" id="ARBA00022679"/>
    </source>
</evidence>
<feature type="binding site" evidence="6">
    <location>
        <position position="1846"/>
    </location>
    <ligand>
        <name>ATP</name>
        <dbReference type="ChEBI" id="CHEBI:30616"/>
    </ligand>
</feature>
<feature type="domain" description="RAP" evidence="9">
    <location>
        <begin position="1024"/>
        <end position="1081"/>
    </location>
</feature>
<evidence type="ECO:0000256" key="1">
    <source>
        <dbReference type="ARBA" id="ARBA00022527"/>
    </source>
</evidence>
<evidence type="ECO:0000313" key="10">
    <source>
        <dbReference type="EMBL" id="EJK58971.1"/>
    </source>
</evidence>
<dbReference type="CDD" id="cd05117">
    <property type="entry name" value="STKc_CAMK"/>
    <property type="match status" value="1"/>
</dbReference>
<dbReference type="InterPro" id="IPR011009">
    <property type="entry name" value="Kinase-like_dom_sf"/>
</dbReference>
<dbReference type="PROSITE" id="PS00108">
    <property type="entry name" value="PROTEIN_KINASE_ST"/>
    <property type="match status" value="1"/>
</dbReference>
<proteinExistence type="predicted"/>
<feature type="compositionally biased region" description="Basic residues" evidence="7">
    <location>
        <begin position="84"/>
        <end position="93"/>
    </location>
</feature>
<organism evidence="10 11">
    <name type="scientific">Thalassiosira oceanica</name>
    <name type="common">Marine diatom</name>
    <dbReference type="NCBI Taxonomy" id="159749"/>
    <lineage>
        <taxon>Eukaryota</taxon>
        <taxon>Sar</taxon>
        <taxon>Stramenopiles</taxon>
        <taxon>Ochrophyta</taxon>
        <taxon>Bacillariophyta</taxon>
        <taxon>Coscinodiscophyceae</taxon>
        <taxon>Thalassiosirophycidae</taxon>
        <taxon>Thalassiosirales</taxon>
        <taxon>Thalassiosiraceae</taxon>
        <taxon>Thalassiosira</taxon>
    </lineage>
</organism>
<dbReference type="InterPro" id="IPR008271">
    <property type="entry name" value="Ser/Thr_kinase_AS"/>
</dbReference>
<keyword evidence="2" id="KW-0808">Transferase</keyword>
<dbReference type="FunFam" id="1.10.510.10:FF:000571">
    <property type="entry name" value="Maternal embryonic leucine zipper kinase"/>
    <property type="match status" value="1"/>
</dbReference>
<evidence type="ECO:0000256" key="3">
    <source>
        <dbReference type="ARBA" id="ARBA00022741"/>
    </source>
</evidence>
<name>K0SDD8_THAOC</name>
<dbReference type="InterPro" id="IPR017441">
    <property type="entry name" value="Protein_kinase_ATP_BS"/>
</dbReference>
<dbReference type="Pfam" id="PF26188">
    <property type="entry name" value="RESC6"/>
    <property type="match status" value="1"/>
</dbReference>
<keyword evidence="11" id="KW-1185">Reference proteome</keyword>
<dbReference type="InterPro" id="IPR058917">
    <property type="entry name" value="RESC6_dom"/>
</dbReference>
<dbReference type="PROSITE" id="PS50011">
    <property type="entry name" value="PROTEIN_KINASE_DOM"/>
    <property type="match status" value="1"/>
</dbReference>
<dbReference type="InterPro" id="IPR050205">
    <property type="entry name" value="CDPK_Ser/Thr_kinases"/>
</dbReference>
<keyword evidence="1" id="KW-0723">Serine/threonine-protein kinase</keyword>
<gene>
    <name evidence="10" type="ORF">THAOC_20861</name>
</gene>
<dbReference type="Pfam" id="PF08373">
    <property type="entry name" value="RAP"/>
    <property type="match status" value="1"/>
</dbReference>
<dbReference type="GO" id="GO:0005524">
    <property type="term" value="F:ATP binding"/>
    <property type="evidence" value="ECO:0007669"/>
    <property type="project" value="UniProtKB-UniRule"/>
</dbReference>
<dbReference type="Gene3D" id="1.10.510.10">
    <property type="entry name" value="Transferase(Phosphotransferase) domain 1"/>
    <property type="match status" value="1"/>
</dbReference>
<feature type="region of interest" description="Disordered" evidence="7">
    <location>
        <begin position="1"/>
        <end position="394"/>
    </location>
</feature>
<feature type="region of interest" description="Disordered" evidence="7">
    <location>
        <begin position="1336"/>
        <end position="1366"/>
    </location>
</feature>
<feature type="compositionally biased region" description="Basic and acidic residues" evidence="7">
    <location>
        <begin position="358"/>
        <end position="375"/>
    </location>
</feature>
<evidence type="ECO:0000256" key="6">
    <source>
        <dbReference type="PROSITE-ProRule" id="PRU10141"/>
    </source>
</evidence>
<reference evidence="10 11" key="1">
    <citation type="journal article" date="2012" name="Genome Biol.">
        <title>Genome and low-iron response of an oceanic diatom adapted to chronic iron limitation.</title>
        <authorList>
            <person name="Lommer M."/>
            <person name="Specht M."/>
            <person name="Roy A.S."/>
            <person name="Kraemer L."/>
            <person name="Andreson R."/>
            <person name="Gutowska M.A."/>
            <person name="Wolf J."/>
            <person name="Bergner S.V."/>
            <person name="Schilhabel M.B."/>
            <person name="Klostermeier U.C."/>
            <person name="Beiko R.G."/>
            <person name="Rosenstiel P."/>
            <person name="Hippler M."/>
            <person name="Laroche J."/>
        </authorList>
    </citation>
    <scope>NUCLEOTIDE SEQUENCE [LARGE SCALE GENOMIC DNA]</scope>
    <source>
        <strain evidence="10 11">CCMP1005</strain>
    </source>
</reference>
<feature type="compositionally biased region" description="Basic and acidic residues" evidence="7">
    <location>
        <begin position="307"/>
        <end position="324"/>
    </location>
</feature>
<keyword evidence="5 6" id="KW-0067">ATP-binding</keyword>
<evidence type="ECO:0000313" key="11">
    <source>
        <dbReference type="Proteomes" id="UP000266841"/>
    </source>
</evidence>
<feature type="compositionally biased region" description="Basic and acidic residues" evidence="7">
    <location>
        <begin position="249"/>
        <end position="277"/>
    </location>
</feature>
<dbReference type="InterPro" id="IPR000719">
    <property type="entry name" value="Prot_kinase_dom"/>
</dbReference>
<dbReference type="Proteomes" id="UP000266841">
    <property type="component" value="Unassembled WGS sequence"/>
</dbReference>
<evidence type="ECO:0008006" key="12">
    <source>
        <dbReference type="Google" id="ProtNLM"/>
    </source>
</evidence>
<dbReference type="SUPFAM" id="SSF56112">
    <property type="entry name" value="Protein kinase-like (PK-like)"/>
    <property type="match status" value="1"/>
</dbReference>
<feature type="compositionally biased region" description="Basic and acidic residues" evidence="7">
    <location>
        <begin position="169"/>
        <end position="181"/>
    </location>
</feature>
<keyword evidence="4" id="KW-0418">Kinase</keyword>
<dbReference type="GO" id="GO:0004674">
    <property type="term" value="F:protein serine/threonine kinase activity"/>
    <property type="evidence" value="ECO:0007669"/>
    <property type="project" value="UniProtKB-KW"/>
</dbReference>
<dbReference type="InterPro" id="IPR013584">
    <property type="entry name" value="RAP"/>
</dbReference>
<dbReference type="eggNOG" id="KOG0032">
    <property type="taxonomic scope" value="Eukaryota"/>
</dbReference>
<dbReference type="EMBL" id="AGNL01023896">
    <property type="protein sequence ID" value="EJK58971.1"/>
    <property type="molecule type" value="Genomic_DNA"/>
</dbReference>
<dbReference type="PANTHER" id="PTHR24349">
    <property type="entry name" value="SERINE/THREONINE-PROTEIN KINASE"/>
    <property type="match status" value="1"/>
</dbReference>
<evidence type="ECO:0000259" key="9">
    <source>
        <dbReference type="PROSITE" id="PS51286"/>
    </source>
</evidence>
<evidence type="ECO:0000256" key="7">
    <source>
        <dbReference type="SAM" id="MobiDB-lite"/>
    </source>
</evidence>
<dbReference type="PROSITE" id="PS51286">
    <property type="entry name" value="RAP"/>
    <property type="match status" value="1"/>
</dbReference>
<comment type="caution">
    <text evidence="10">The sequence shown here is derived from an EMBL/GenBank/DDBJ whole genome shotgun (WGS) entry which is preliminary data.</text>
</comment>
<feature type="compositionally biased region" description="Basic and acidic residues" evidence="7">
    <location>
        <begin position="140"/>
        <end position="154"/>
    </location>
</feature>
<evidence type="ECO:0000256" key="4">
    <source>
        <dbReference type="ARBA" id="ARBA00022777"/>
    </source>
</evidence>
<dbReference type="FunFam" id="3.30.200.20:FF:000880">
    <property type="entry name" value="Predicted protein"/>
    <property type="match status" value="1"/>
</dbReference>
<feature type="compositionally biased region" description="Low complexity" evidence="7">
    <location>
        <begin position="205"/>
        <end position="220"/>
    </location>
</feature>
<dbReference type="PROSITE" id="PS00107">
    <property type="entry name" value="PROTEIN_KINASE_ATP"/>
    <property type="match status" value="1"/>
</dbReference>
<evidence type="ECO:0000256" key="5">
    <source>
        <dbReference type="ARBA" id="ARBA00022840"/>
    </source>
</evidence>
<feature type="compositionally biased region" description="Gly residues" evidence="7">
    <location>
        <begin position="376"/>
        <end position="387"/>
    </location>
</feature>
<dbReference type="SMART" id="SM00952">
    <property type="entry name" value="RAP"/>
    <property type="match status" value="1"/>
</dbReference>
<dbReference type="OrthoDB" id="2019031at2759"/>
<keyword evidence="3 6" id="KW-0547">Nucleotide-binding</keyword>
<evidence type="ECO:0000259" key="8">
    <source>
        <dbReference type="PROSITE" id="PS50011"/>
    </source>
</evidence>
<feature type="domain" description="Protein kinase" evidence="8">
    <location>
        <begin position="1817"/>
        <end position="2077"/>
    </location>
</feature>